<comment type="caution">
    <text evidence="1">The sequence shown here is derived from an EMBL/GenBank/DDBJ whole genome shotgun (WGS) entry which is preliminary data.</text>
</comment>
<proteinExistence type="predicted"/>
<dbReference type="Gene3D" id="3.80.10.10">
    <property type="entry name" value="Ribonuclease Inhibitor"/>
    <property type="match status" value="1"/>
</dbReference>
<dbReference type="AlphaFoldDB" id="A0A2I1HDX4"/>
<evidence type="ECO:0000313" key="2">
    <source>
        <dbReference type="Proteomes" id="UP000234323"/>
    </source>
</evidence>
<keyword evidence="2" id="KW-1185">Reference proteome</keyword>
<organism evidence="1 2">
    <name type="scientific">Rhizophagus irregularis</name>
    <dbReference type="NCBI Taxonomy" id="588596"/>
    <lineage>
        <taxon>Eukaryota</taxon>
        <taxon>Fungi</taxon>
        <taxon>Fungi incertae sedis</taxon>
        <taxon>Mucoromycota</taxon>
        <taxon>Glomeromycotina</taxon>
        <taxon>Glomeromycetes</taxon>
        <taxon>Glomerales</taxon>
        <taxon>Glomeraceae</taxon>
        <taxon>Rhizophagus</taxon>
    </lineage>
</organism>
<evidence type="ECO:0000313" key="1">
    <source>
        <dbReference type="EMBL" id="PKY57101.1"/>
    </source>
</evidence>
<dbReference type="InterPro" id="IPR032675">
    <property type="entry name" value="LRR_dom_sf"/>
</dbReference>
<evidence type="ECO:0008006" key="3">
    <source>
        <dbReference type="Google" id="ProtNLM"/>
    </source>
</evidence>
<dbReference type="VEuPathDB" id="FungiDB:RhiirA1_473299"/>
<protein>
    <recommendedName>
        <fullName evidence="3">F-box domain-containing protein</fullName>
    </recommendedName>
</protein>
<dbReference type="SUPFAM" id="SSF52047">
    <property type="entry name" value="RNI-like"/>
    <property type="match status" value="1"/>
</dbReference>
<dbReference type="VEuPathDB" id="FungiDB:FUN_001237"/>
<accession>A0A2I1HDX4</accession>
<gene>
    <name evidence="1" type="ORF">RhiirA4_477939</name>
</gene>
<name>A0A2I1HDX4_9GLOM</name>
<dbReference type="EMBL" id="LLXI01002432">
    <property type="protein sequence ID" value="PKY57101.1"/>
    <property type="molecule type" value="Genomic_DNA"/>
</dbReference>
<dbReference type="Proteomes" id="UP000234323">
    <property type="component" value="Unassembled WGS sequence"/>
</dbReference>
<sequence length="466" mass="55891">MSKLNKDILYLIFDELHDKNTLFSCLLVNKTWCEMIIRNLWRDPWKFKEDRNGKLLLNTIVTHLSEESKNYLKSQGINIRSRSYNKILFNYITFCKHLNLSVIKMILNKIIENKSKIIIIMNEILKLFINDKTKFTHLYIPEKFDYQSNLIPEAKNCLSEIEFLSCDTSINDKSLIGLMEICDSIKELELFMELENNNYGFTKLIKQQKKLLKIHFFPNSKYPIYYPCDDSYYDAIENSLIKHSSTIEYLKTPRHINTIILSSFVNLKVLDMSNHYMNWEFKWNQNLIFPHLEILKVSRFSIHTVINIIENTSGHLIEISIEKVYWNNETIIQAIYQNCPKLKYLKMMLEHKDLLEFKNILINCQDLNELYIAAGHYFWGDLFEILAEYSPINLYKFTFTIMFIISESLDDFFKLWEGRRPMILKFFSNSKNIKKMMKYYKAKGIIEDYDYKLDYKDDLVWVRMCR</sequence>
<reference evidence="1 2" key="1">
    <citation type="submission" date="2015-10" db="EMBL/GenBank/DDBJ databases">
        <title>Genome analyses suggest a sexual origin of heterokaryosis in a supposedly ancient asexual fungus.</title>
        <authorList>
            <person name="Ropars J."/>
            <person name="Sedzielewska K."/>
            <person name="Noel J."/>
            <person name="Charron P."/>
            <person name="Farinelli L."/>
            <person name="Marton T."/>
            <person name="Kruger M."/>
            <person name="Pelin A."/>
            <person name="Brachmann A."/>
            <person name="Corradi N."/>
        </authorList>
    </citation>
    <scope>NUCLEOTIDE SEQUENCE [LARGE SCALE GENOMIC DNA]</scope>
    <source>
        <strain evidence="1 2">A4</strain>
    </source>
</reference>